<gene>
    <name evidence="1" type="ORF">BIW11_02673</name>
</gene>
<sequence length="41" mass="4606">MPEDHWEQFTACIQNNFVKNTHAGSSEQHLGAHPDAVLSEE</sequence>
<dbReference type="Proteomes" id="UP000192247">
    <property type="component" value="Unassembled WGS sequence"/>
</dbReference>
<organism evidence="1 2">
    <name type="scientific">Tropilaelaps mercedesae</name>
    <dbReference type="NCBI Taxonomy" id="418985"/>
    <lineage>
        <taxon>Eukaryota</taxon>
        <taxon>Metazoa</taxon>
        <taxon>Ecdysozoa</taxon>
        <taxon>Arthropoda</taxon>
        <taxon>Chelicerata</taxon>
        <taxon>Arachnida</taxon>
        <taxon>Acari</taxon>
        <taxon>Parasitiformes</taxon>
        <taxon>Mesostigmata</taxon>
        <taxon>Gamasina</taxon>
        <taxon>Dermanyssoidea</taxon>
        <taxon>Laelapidae</taxon>
        <taxon>Tropilaelaps</taxon>
    </lineage>
</organism>
<evidence type="ECO:0000313" key="2">
    <source>
        <dbReference type="Proteomes" id="UP000192247"/>
    </source>
</evidence>
<dbReference type="InParanoid" id="A0A1V9XZ73"/>
<comment type="caution">
    <text evidence="1">The sequence shown here is derived from an EMBL/GenBank/DDBJ whole genome shotgun (WGS) entry which is preliminary data.</text>
</comment>
<accession>A0A1V9XZ73</accession>
<reference evidence="1 2" key="1">
    <citation type="journal article" date="2017" name="Gigascience">
        <title>Draft genome of the honey bee ectoparasitic mite, Tropilaelaps mercedesae, is shaped by the parasitic life history.</title>
        <authorList>
            <person name="Dong X."/>
            <person name="Armstrong S.D."/>
            <person name="Xia D."/>
            <person name="Makepeace B.L."/>
            <person name="Darby A.C."/>
            <person name="Kadowaki T."/>
        </authorList>
    </citation>
    <scope>NUCLEOTIDE SEQUENCE [LARGE SCALE GENOMIC DNA]</scope>
    <source>
        <strain evidence="1">Wuxi-XJTLU</strain>
    </source>
</reference>
<protein>
    <submittedName>
        <fullName evidence="1">Uncharacterized protein</fullName>
    </submittedName>
</protein>
<proteinExistence type="predicted"/>
<name>A0A1V9XZ73_9ACAR</name>
<dbReference type="EMBL" id="MNPL01001852">
    <property type="protein sequence ID" value="OQR78760.1"/>
    <property type="molecule type" value="Genomic_DNA"/>
</dbReference>
<keyword evidence="2" id="KW-1185">Reference proteome</keyword>
<dbReference type="AlphaFoldDB" id="A0A1V9XZ73"/>
<evidence type="ECO:0000313" key="1">
    <source>
        <dbReference type="EMBL" id="OQR78760.1"/>
    </source>
</evidence>